<dbReference type="NCBIfam" id="NF045987">
    <property type="entry name" value="SPE_1075_fam"/>
    <property type="match status" value="1"/>
</dbReference>
<evidence type="ECO:0000313" key="2">
    <source>
        <dbReference type="EMBL" id="AKM54388.1"/>
    </source>
</evidence>
<dbReference type="STRING" id="315358.SERIO_v1c08280"/>
<dbReference type="PATRIC" id="fig|743698.3.peg.834"/>
<feature type="transmembrane region" description="Helical" evidence="1">
    <location>
        <begin position="82"/>
        <end position="100"/>
    </location>
</feature>
<name>A0A0H3XHW0_9MOLU</name>
<dbReference type="Pfam" id="PF19700">
    <property type="entry name" value="DUF6198"/>
    <property type="match status" value="1"/>
</dbReference>
<evidence type="ECO:0000256" key="1">
    <source>
        <dbReference type="SAM" id="Phobius"/>
    </source>
</evidence>
<keyword evidence="3" id="KW-1185">Reference proteome</keyword>
<feature type="transmembrane region" description="Helical" evidence="1">
    <location>
        <begin position="243"/>
        <end position="264"/>
    </location>
</feature>
<dbReference type="KEGG" id="seri:SERIO_v1c08280"/>
<reference evidence="3" key="2">
    <citation type="submission" date="2015-06" db="EMBL/GenBank/DDBJ databases">
        <title>Complete genome sequence of Spiroplasma eriocheiris TDA-040725-5 (DSM 21848).</title>
        <authorList>
            <person name="Lo W.-S."/>
            <person name="Kuo C.-H."/>
        </authorList>
    </citation>
    <scope>NUCLEOTIDE SEQUENCE [LARGE SCALE GENOMIC DNA]</scope>
    <source>
        <strain evidence="3">TDA-040725-5</strain>
    </source>
</reference>
<protein>
    <recommendedName>
        <fullName evidence="4">Transmembrane protein</fullName>
    </recommendedName>
</protein>
<feature type="transmembrane region" description="Helical" evidence="1">
    <location>
        <begin position="207"/>
        <end position="231"/>
    </location>
</feature>
<dbReference type="AlphaFoldDB" id="A0A0H3XHW0"/>
<feature type="transmembrane region" description="Helical" evidence="1">
    <location>
        <begin position="20"/>
        <end position="41"/>
    </location>
</feature>
<proteinExistence type="predicted"/>
<organism evidence="2 3">
    <name type="scientific">Spiroplasma eriocheiris</name>
    <dbReference type="NCBI Taxonomy" id="315358"/>
    <lineage>
        <taxon>Bacteria</taxon>
        <taxon>Bacillati</taxon>
        <taxon>Mycoplasmatota</taxon>
        <taxon>Mollicutes</taxon>
        <taxon>Entomoplasmatales</taxon>
        <taxon>Spiroplasmataceae</taxon>
        <taxon>Spiroplasma</taxon>
    </lineage>
</organism>
<keyword evidence="1" id="KW-0812">Transmembrane</keyword>
<dbReference type="Proteomes" id="UP000035661">
    <property type="component" value="Chromosome"/>
</dbReference>
<sequence length="285" mass="32802">MQLYFKREIINWKNNWRTILIRFVIYIVGVYLFGLGIALYMNTRVGASQVDITNFAFLGVLINITKTDENKGALGPDELSHYSYFLMIFYVCMFGVATIMRIINVIIKYRHTKDNNVIMEGIVYTVLDLIPLFVWAYFVQLNLLFLGGAVGDRISHMGILERTWIFMAAFIIYCFGIAFAVYANMLFGPYNALSMELHRLTKMNYKLTRVIADLCLALVGIILILACSWSWDLKLAFFSNYLGFGTIFMTFISGPIIGVILTYMHKFIKLERLTKPVVVINENNE</sequence>
<dbReference type="EMBL" id="CP011856">
    <property type="protein sequence ID" value="AKM54388.1"/>
    <property type="molecule type" value="Genomic_DNA"/>
</dbReference>
<evidence type="ECO:0008006" key="4">
    <source>
        <dbReference type="Google" id="ProtNLM"/>
    </source>
</evidence>
<keyword evidence="1" id="KW-1133">Transmembrane helix</keyword>
<feature type="transmembrane region" description="Helical" evidence="1">
    <location>
        <begin position="121"/>
        <end position="144"/>
    </location>
</feature>
<dbReference type="RefSeq" id="WP_047791595.1">
    <property type="nucleotide sequence ID" value="NZ_CP011856.1"/>
</dbReference>
<accession>A0A0H3XHW0</accession>
<gene>
    <name evidence="2" type="ORF">SERIO_v1c08280</name>
</gene>
<feature type="transmembrane region" description="Helical" evidence="1">
    <location>
        <begin position="164"/>
        <end position="187"/>
    </location>
</feature>
<dbReference type="InterPro" id="IPR038750">
    <property type="entry name" value="YczE/YyaS-like"/>
</dbReference>
<reference evidence="2 3" key="1">
    <citation type="journal article" date="2015" name="Genome Biol. Evol.">
        <title>Found and Lost: The Fates of Horizontally Acquired Genes in Arthropod-Symbiotic Spiroplasma.</title>
        <authorList>
            <person name="Lo W.S."/>
            <person name="Gasparich G.E."/>
            <person name="Kuo C.H."/>
        </authorList>
    </citation>
    <scope>NUCLEOTIDE SEQUENCE [LARGE SCALE GENOMIC DNA]</scope>
    <source>
        <strain evidence="3">TDA-040725-5</strain>
    </source>
</reference>
<keyword evidence="1" id="KW-0472">Membrane</keyword>
<evidence type="ECO:0000313" key="3">
    <source>
        <dbReference type="Proteomes" id="UP000035661"/>
    </source>
</evidence>